<protein>
    <submittedName>
        <fullName evidence="1">Uncharacterized protein</fullName>
    </submittedName>
</protein>
<organism evidence="1 2">
    <name type="scientific">Pedobacter kyungheensis</name>
    <dbReference type="NCBI Taxonomy" id="1069985"/>
    <lineage>
        <taxon>Bacteria</taxon>
        <taxon>Pseudomonadati</taxon>
        <taxon>Bacteroidota</taxon>
        <taxon>Sphingobacteriia</taxon>
        <taxon>Sphingobacteriales</taxon>
        <taxon>Sphingobacteriaceae</taxon>
        <taxon>Pedobacter</taxon>
    </lineage>
</organism>
<sequence length="302" mass="35146">MSFKIPSQLSEDQIESDVASYLGYITPFWSKRFRLISVNEASSGADKLFNRFVPIYLQFKVSQGLDPKASILGQLLNKPLAKIISYRKSNGLAGDPILYFQLRRQAKTATELQHNLLARMHKPPHQYGLYIAPLTLDLAEYEKLMNQEPRWWHRMWRPFDNQDAEIADSIQAKKIFLGSNPFLRHHISIPAHTDVDTHNHHYSFSKNGSELAWHGGEVLRSDFRLSTMLSSIYEHFETNRENGIRLLPFINYTQNLALEGSPAFDQEDQLRERAQIDYIQNFTRFLKYEHGISLMFLVDTNR</sequence>
<proteinExistence type="predicted"/>
<gene>
    <name evidence="1" type="ORF">OC25_03650</name>
</gene>
<accession>A0A0C1FWH1</accession>
<dbReference type="EMBL" id="JSYN01000003">
    <property type="protein sequence ID" value="KIA96188.1"/>
    <property type="molecule type" value="Genomic_DNA"/>
</dbReference>
<dbReference type="RefSeq" id="WP_039471876.1">
    <property type="nucleotide sequence ID" value="NZ_JSYN01000003.1"/>
</dbReference>
<dbReference type="AlphaFoldDB" id="A0A0C1FWH1"/>
<evidence type="ECO:0000313" key="1">
    <source>
        <dbReference type="EMBL" id="KIA96188.1"/>
    </source>
</evidence>
<keyword evidence="2" id="KW-1185">Reference proteome</keyword>
<evidence type="ECO:0000313" key="2">
    <source>
        <dbReference type="Proteomes" id="UP000031246"/>
    </source>
</evidence>
<dbReference type="OrthoDB" id="1491455at2"/>
<reference evidence="1 2" key="1">
    <citation type="submission" date="2014-10" db="EMBL/GenBank/DDBJ databases">
        <title>Pedobacter Kyungheensis.</title>
        <authorList>
            <person name="Anderson B.M."/>
            <person name="Newman J.D."/>
        </authorList>
    </citation>
    <scope>NUCLEOTIDE SEQUENCE [LARGE SCALE GENOMIC DNA]</scope>
    <source>
        <strain evidence="1 2">KACC 16221</strain>
    </source>
</reference>
<dbReference type="Proteomes" id="UP000031246">
    <property type="component" value="Unassembled WGS sequence"/>
</dbReference>
<comment type="caution">
    <text evidence="1">The sequence shown here is derived from an EMBL/GenBank/DDBJ whole genome shotgun (WGS) entry which is preliminary data.</text>
</comment>
<name>A0A0C1FWH1_9SPHI</name>